<dbReference type="STRING" id="48256.CLHUN_16820"/>
<dbReference type="PANTHER" id="PTHR43537:SF43">
    <property type="entry name" value="GNTR-FAMILY TRANSCRIPTIONAL REGULATOR"/>
    <property type="match status" value="1"/>
</dbReference>
<protein>
    <submittedName>
        <fullName evidence="5">HTH-type transcriptional regulator LutR</fullName>
    </submittedName>
</protein>
<evidence type="ECO:0000256" key="1">
    <source>
        <dbReference type="ARBA" id="ARBA00023015"/>
    </source>
</evidence>
<sequence>MFSRCSKHTERGLALEKNDSSKRTYESIIDSIKTDIITGKLASGDKLPPERDLARQFGVSRTSIREALRTLEILGVVSSIQGSGNFIAGNYTKSLTESMSMMFLLQQFNSLQVSELREALETKAALLAVENITDAQVQRLEEIVREMSVTENEEKNVALDKELHYTIAAASQNSIILQILNILEELINIYIKDRRKEILSNKDNVSRLQKIHEKIVYSLKNRDSQATHEAIMQHFGIIAEYIRHN</sequence>
<dbReference type="InterPro" id="IPR000524">
    <property type="entry name" value="Tscrpt_reg_HTH_GntR"/>
</dbReference>
<accession>A0A1V4SKS3</accession>
<feature type="domain" description="HTH gntR-type" evidence="4">
    <location>
        <begin position="22"/>
        <end position="90"/>
    </location>
</feature>
<dbReference type="SMART" id="SM00345">
    <property type="entry name" value="HTH_GNTR"/>
    <property type="match status" value="1"/>
</dbReference>
<reference evidence="5 6" key="1">
    <citation type="submission" date="2017-03" db="EMBL/GenBank/DDBJ databases">
        <title>Genome sequence of Clostridium hungatei DSM 14427.</title>
        <authorList>
            <person name="Poehlein A."/>
            <person name="Daniel R."/>
        </authorList>
    </citation>
    <scope>NUCLEOTIDE SEQUENCE [LARGE SCALE GENOMIC DNA]</scope>
    <source>
        <strain evidence="5 6">DSM 14427</strain>
    </source>
</reference>
<name>A0A1V4SKS3_RUMHU</name>
<dbReference type="PROSITE" id="PS50949">
    <property type="entry name" value="HTH_GNTR"/>
    <property type="match status" value="1"/>
</dbReference>
<dbReference type="GO" id="GO:0003700">
    <property type="term" value="F:DNA-binding transcription factor activity"/>
    <property type="evidence" value="ECO:0007669"/>
    <property type="project" value="InterPro"/>
</dbReference>
<dbReference type="EMBL" id="MZGX01000009">
    <property type="protein sequence ID" value="OPX44383.1"/>
    <property type="molecule type" value="Genomic_DNA"/>
</dbReference>
<dbReference type="SMART" id="SM00895">
    <property type="entry name" value="FCD"/>
    <property type="match status" value="1"/>
</dbReference>
<dbReference type="Proteomes" id="UP000191554">
    <property type="component" value="Unassembled WGS sequence"/>
</dbReference>
<dbReference type="SUPFAM" id="SSF48008">
    <property type="entry name" value="GntR ligand-binding domain-like"/>
    <property type="match status" value="1"/>
</dbReference>
<proteinExistence type="predicted"/>
<evidence type="ECO:0000259" key="4">
    <source>
        <dbReference type="PROSITE" id="PS50949"/>
    </source>
</evidence>
<dbReference type="GO" id="GO:0003677">
    <property type="term" value="F:DNA binding"/>
    <property type="evidence" value="ECO:0007669"/>
    <property type="project" value="UniProtKB-KW"/>
</dbReference>
<dbReference type="InterPro" id="IPR036390">
    <property type="entry name" value="WH_DNA-bd_sf"/>
</dbReference>
<dbReference type="Gene3D" id="1.10.10.10">
    <property type="entry name" value="Winged helix-like DNA-binding domain superfamily/Winged helix DNA-binding domain"/>
    <property type="match status" value="1"/>
</dbReference>
<evidence type="ECO:0000313" key="5">
    <source>
        <dbReference type="EMBL" id="OPX44383.1"/>
    </source>
</evidence>
<dbReference type="InterPro" id="IPR011711">
    <property type="entry name" value="GntR_C"/>
</dbReference>
<keyword evidence="6" id="KW-1185">Reference proteome</keyword>
<dbReference type="PANTHER" id="PTHR43537">
    <property type="entry name" value="TRANSCRIPTIONAL REGULATOR, GNTR FAMILY"/>
    <property type="match status" value="1"/>
</dbReference>
<keyword evidence="2" id="KW-0238">DNA-binding</keyword>
<evidence type="ECO:0000256" key="2">
    <source>
        <dbReference type="ARBA" id="ARBA00023125"/>
    </source>
</evidence>
<evidence type="ECO:0000256" key="3">
    <source>
        <dbReference type="ARBA" id="ARBA00023163"/>
    </source>
</evidence>
<dbReference type="PRINTS" id="PR00035">
    <property type="entry name" value="HTHGNTR"/>
</dbReference>
<comment type="caution">
    <text evidence="5">The sequence shown here is derived from an EMBL/GenBank/DDBJ whole genome shotgun (WGS) entry which is preliminary data.</text>
</comment>
<organism evidence="5 6">
    <name type="scientific">Ruminiclostridium hungatei</name>
    <name type="common">Clostridium hungatei</name>
    <dbReference type="NCBI Taxonomy" id="48256"/>
    <lineage>
        <taxon>Bacteria</taxon>
        <taxon>Bacillati</taxon>
        <taxon>Bacillota</taxon>
        <taxon>Clostridia</taxon>
        <taxon>Eubacteriales</taxon>
        <taxon>Oscillospiraceae</taxon>
        <taxon>Ruminiclostridium</taxon>
    </lineage>
</organism>
<dbReference type="InterPro" id="IPR008920">
    <property type="entry name" value="TF_FadR/GntR_C"/>
</dbReference>
<evidence type="ECO:0000313" key="6">
    <source>
        <dbReference type="Proteomes" id="UP000191554"/>
    </source>
</evidence>
<dbReference type="CDD" id="cd07377">
    <property type="entry name" value="WHTH_GntR"/>
    <property type="match status" value="1"/>
</dbReference>
<dbReference type="InterPro" id="IPR036388">
    <property type="entry name" value="WH-like_DNA-bd_sf"/>
</dbReference>
<dbReference type="Pfam" id="PF00392">
    <property type="entry name" value="GntR"/>
    <property type="match status" value="1"/>
</dbReference>
<dbReference type="AlphaFoldDB" id="A0A1V4SKS3"/>
<dbReference type="Gene3D" id="1.20.120.530">
    <property type="entry name" value="GntR ligand-binding domain-like"/>
    <property type="match status" value="1"/>
</dbReference>
<keyword evidence="1" id="KW-0805">Transcription regulation</keyword>
<dbReference type="SUPFAM" id="SSF46785">
    <property type="entry name" value="Winged helix' DNA-binding domain"/>
    <property type="match status" value="1"/>
</dbReference>
<dbReference type="Pfam" id="PF07729">
    <property type="entry name" value="FCD"/>
    <property type="match status" value="1"/>
</dbReference>
<gene>
    <name evidence="5" type="primary">lutR_2</name>
    <name evidence="5" type="ORF">CLHUN_16820</name>
</gene>
<keyword evidence="3" id="KW-0804">Transcription</keyword>